<dbReference type="InterPro" id="IPR016187">
    <property type="entry name" value="CTDL_fold"/>
</dbReference>
<accession>A0AAD1T8N9</accession>
<evidence type="ECO:0000256" key="1">
    <source>
        <dbReference type="ARBA" id="ARBA00004613"/>
    </source>
</evidence>
<evidence type="ECO:0000313" key="9">
    <source>
        <dbReference type="EMBL" id="CAH2318986.1"/>
    </source>
</evidence>
<evidence type="ECO:0000256" key="7">
    <source>
        <dbReference type="SAM" id="SignalP"/>
    </source>
</evidence>
<evidence type="ECO:0000259" key="8">
    <source>
        <dbReference type="PROSITE" id="PS50041"/>
    </source>
</evidence>
<evidence type="ECO:0000256" key="5">
    <source>
        <dbReference type="ARBA" id="ARBA00023157"/>
    </source>
</evidence>
<name>A0AAD1T8N9_PELCU</name>
<dbReference type="Proteomes" id="UP001295444">
    <property type="component" value="Chromosome 10"/>
</dbReference>
<keyword evidence="10" id="KW-1185">Reference proteome</keyword>
<protein>
    <submittedName>
        <fullName evidence="9">C-type lectin domain family 11 member A</fullName>
    </submittedName>
</protein>
<dbReference type="PROSITE" id="PS00615">
    <property type="entry name" value="C_TYPE_LECTIN_1"/>
    <property type="match status" value="1"/>
</dbReference>
<feature type="chain" id="PRO_5042276532" evidence="7">
    <location>
        <begin position="22"/>
        <end position="333"/>
    </location>
</feature>
<dbReference type="InterPro" id="IPR018378">
    <property type="entry name" value="C-type_lectin_CS"/>
</dbReference>
<dbReference type="FunFam" id="3.10.100.10:FF:000010">
    <property type="entry name" value="C-type lectin domain family 3 member A"/>
    <property type="match status" value="1"/>
</dbReference>
<gene>
    <name evidence="9" type="ORF">PECUL_23A060059</name>
</gene>
<keyword evidence="4" id="KW-0430">Lectin</keyword>
<dbReference type="Gene3D" id="3.10.100.10">
    <property type="entry name" value="Mannose-Binding Protein A, subunit A"/>
    <property type="match status" value="1"/>
</dbReference>
<proteinExistence type="predicted"/>
<dbReference type="GO" id="GO:0005615">
    <property type="term" value="C:extracellular space"/>
    <property type="evidence" value="ECO:0007669"/>
    <property type="project" value="TreeGrafter"/>
</dbReference>
<dbReference type="EMBL" id="OW240921">
    <property type="protein sequence ID" value="CAH2318986.1"/>
    <property type="molecule type" value="Genomic_DNA"/>
</dbReference>
<dbReference type="SMART" id="SM00034">
    <property type="entry name" value="CLECT"/>
    <property type="match status" value="1"/>
</dbReference>
<evidence type="ECO:0000256" key="6">
    <source>
        <dbReference type="SAM" id="MobiDB-lite"/>
    </source>
</evidence>
<dbReference type="PANTHER" id="PTHR22799">
    <property type="entry name" value="TETRANECTIN-RELATED"/>
    <property type="match status" value="1"/>
</dbReference>
<dbReference type="SUPFAM" id="SSF56436">
    <property type="entry name" value="C-type lectin-like"/>
    <property type="match status" value="1"/>
</dbReference>
<keyword evidence="2" id="KW-0964">Secreted</keyword>
<feature type="domain" description="C-type lectin" evidence="8">
    <location>
        <begin position="210"/>
        <end position="332"/>
    </location>
</feature>
<dbReference type="GO" id="GO:0008083">
    <property type="term" value="F:growth factor activity"/>
    <property type="evidence" value="ECO:0007669"/>
    <property type="project" value="TreeGrafter"/>
</dbReference>
<dbReference type="AlphaFoldDB" id="A0AAD1T8N9"/>
<comment type="subcellular location">
    <subcellularLocation>
        <location evidence="1">Secreted</location>
    </subcellularLocation>
</comment>
<reference evidence="9" key="1">
    <citation type="submission" date="2022-03" db="EMBL/GenBank/DDBJ databases">
        <authorList>
            <person name="Alioto T."/>
            <person name="Alioto T."/>
            <person name="Gomez Garrido J."/>
        </authorList>
    </citation>
    <scope>NUCLEOTIDE SEQUENCE</scope>
</reference>
<feature type="compositionally biased region" description="Low complexity" evidence="6">
    <location>
        <begin position="116"/>
        <end position="125"/>
    </location>
</feature>
<dbReference type="PROSITE" id="PS50041">
    <property type="entry name" value="C_TYPE_LECTIN_2"/>
    <property type="match status" value="1"/>
</dbReference>
<feature type="compositionally biased region" description="Acidic residues" evidence="6">
    <location>
        <begin position="85"/>
        <end position="100"/>
    </location>
</feature>
<dbReference type="GO" id="GO:0001503">
    <property type="term" value="P:ossification"/>
    <property type="evidence" value="ECO:0007669"/>
    <property type="project" value="TreeGrafter"/>
</dbReference>
<dbReference type="InterPro" id="IPR016186">
    <property type="entry name" value="C-type_lectin-like/link_sf"/>
</dbReference>
<organism evidence="9 10">
    <name type="scientific">Pelobates cultripes</name>
    <name type="common">Western spadefoot toad</name>
    <dbReference type="NCBI Taxonomy" id="61616"/>
    <lineage>
        <taxon>Eukaryota</taxon>
        <taxon>Metazoa</taxon>
        <taxon>Chordata</taxon>
        <taxon>Craniata</taxon>
        <taxon>Vertebrata</taxon>
        <taxon>Euteleostomi</taxon>
        <taxon>Amphibia</taxon>
        <taxon>Batrachia</taxon>
        <taxon>Anura</taxon>
        <taxon>Pelobatoidea</taxon>
        <taxon>Pelobatidae</taxon>
        <taxon>Pelobates</taxon>
    </lineage>
</organism>
<dbReference type="PANTHER" id="PTHR22799:SF1">
    <property type="entry name" value="C-TYPE LECTIN DOMAIN FAMILY 11 MEMBER A"/>
    <property type="match status" value="1"/>
</dbReference>
<feature type="region of interest" description="Disordered" evidence="6">
    <location>
        <begin position="85"/>
        <end position="129"/>
    </location>
</feature>
<dbReference type="Pfam" id="PF00059">
    <property type="entry name" value="Lectin_C"/>
    <property type="match status" value="1"/>
</dbReference>
<evidence type="ECO:0000313" key="10">
    <source>
        <dbReference type="Proteomes" id="UP001295444"/>
    </source>
</evidence>
<keyword evidence="3 7" id="KW-0732">Signal</keyword>
<evidence type="ECO:0000256" key="3">
    <source>
        <dbReference type="ARBA" id="ARBA00022729"/>
    </source>
</evidence>
<dbReference type="InterPro" id="IPR001304">
    <property type="entry name" value="C-type_lectin-like"/>
</dbReference>
<feature type="signal peptide" evidence="7">
    <location>
        <begin position="1"/>
        <end position="21"/>
    </location>
</feature>
<feature type="compositionally biased region" description="Basic and acidic residues" evidence="6">
    <location>
        <begin position="101"/>
        <end position="115"/>
    </location>
</feature>
<dbReference type="GO" id="GO:0030246">
    <property type="term" value="F:carbohydrate binding"/>
    <property type="evidence" value="ECO:0007669"/>
    <property type="project" value="UniProtKB-KW"/>
</dbReference>
<evidence type="ECO:0000256" key="2">
    <source>
        <dbReference type="ARBA" id="ARBA00022525"/>
    </source>
</evidence>
<keyword evidence="5" id="KW-1015">Disulfide bond</keyword>
<sequence>MFFRRIFLLLLWVSQVPISQTEEQDTEKKVGEVKSGTELHFEHEKEDEDFKKIFLGPLLPPKTVSTQIHNITIVSVIKNVEKVEEEDEEEDVDAVDEEESSKEKEVKKDNEKNIIKDPVPTTAPATTPPPVDDNISYVLSRIASLESAIHRLNVQFYGMDVKMNQMSQSLSKIRTKLSEAEDTITTVSELNSRNQRQIGQIEGCLKGKRLFRRCYLIFQHFENYATAQQNCHIRGGNLAMPTDQQEFAALAQYIHDSFFPFNWPIWIGINDLRAEGMYLYENGHRVSFFNWYKDHMVTQPNGGIQENCVSVSSDDGKWWDNDCSRRMYYVCEY</sequence>
<dbReference type="InterPro" id="IPR051663">
    <property type="entry name" value="CLec_Tetranectin-domain"/>
</dbReference>
<evidence type="ECO:0000256" key="4">
    <source>
        <dbReference type="ARBA" id="ARBA00022734"/>
    </source>
</evidence>